<sequence>MKNLKFHKIKSQIDKIHKSVLTKISFPFPSTLFSIKYEQYLSPSRRIIFRSSDFQKRLSKKRTTIILIFYNYFD</sequence>
<evidence type="ECO:0000313" key="1">
    <source>
        <dbReference type="EMBL" id="ULT97911.1"/>
    </source>
</evidence>
<dbReference type="AlphaFoldDB" id="A0AAE9D6C4"/>
<dbReference type="EMBL" id="CP090894">
    <property type="protein sequence ID" value="ULT97911.1"/>
    <property type="molecule type" value="Genomic_DNA"/>
</dbReference>
<proteinExistence type="predicted"/>
<organism evidence="1 2">
    <name type="scientific">Caenorhabditis briggsae</name>
    <dbReference type="NCBI Taxonomy" id="6238"/>
    <lineage>
        <taxon>Eukaryota</taxon>
        <taxon>Metazoa</taxon>
        <taxon>Ecdysozoa</taxon>
        <taxon>Nematoda</taxon>
        <taxon>Chromadorea</taxon>
        <taxon>Rhabditida</taxon>
        <taxon>Rhabditina</taxon>
        <taxon>Rhabditomorpha</taxon>
        <taxon>Rhabditoidea</taxon>
        <taxon>Rhabditidae</taxon>
        <taxon>Peloderinae</taxon>
        <taxon>Caenorhabditis</taxon>
    </lineage>
</organism>
<accession>A0AAE9D6C4</accession>
<dbReference type="Proteomes" id="UP000827892">
    <property type="component" value="Chromosome IV"/>
</dbReference>
<gene>
    <name evidence="1" type="ORF">L3Y34_005624</name>
</gene>
<name>A0AAE9D6C4_CAEBR</name>
<protein>
    <submittedName>
        <fullName evidence="1">Uncharacterized protein</fullName>
    </submittedName>
</protein>
<reference evidence="1 2" key="1">
    <citation type="submission" date="2022-05" db="EMBL/GenBank/DDBJ databases">
        <title>Chromosome-level reference genomes for two strains of Caenorhabditis briggsae: an improved platform for comparative genomics.</title>
        <authorList>
            <person name="Stevens L."/>
            <person name="Andersen E.C."/>
        </authorList>
    </citation>
    <scope>NUCLEOTIDE SEQUENCE [LARGE SCALE GENOMIC DNA]</scope>
    <source>
        <strain evidence="1">QX1410_ONT</strain>
        <tissue evidence="1">Whole-organism</tissue>
    </source>
</reference>
<evidence type="ECO:0000313" key="2">
    <source>
        <dbReference type="Proteomes" id="UP000827892"/>
    </source>
</evidence>